<feature type="region of interest" description="Disordered" evidence="1">
    <location>
        <begin position="188"/>
        <end position="223"/>
    </location>
</feature>
<feature type="domain" description="ISXO2-like transposase" evidence="2">
    <location>
        <begin position="95"/>
        <end position="142"/>
    </location>
</feature>
<dbReference type="PANTHER" id="PTHR47163:SF2">
    <property type="entry name" value="SI:DKEY-17M8.2"/>
    <property type="match status" value="1"/>
</dbReference>
<sequence length="324" mass="36606">MAGKLLRRVKHADEVTFSDFDNPWNFYLVGLQEDESFVAWLRKNKLLAESLNCEKCEAPCRVAMRSGKKYRYGQSFRCTQNASHEYSILKNSFFFDTRDANTLIPIIQHHVAPGATIYTDGWRAYGNLNELGYRHFNVIHRAGFVKTYENDETGEQKTSITSACPILWDLGCRVQQEVDNIVVSHTEPQAPLSSDSAGRDVVAEQSQSTDSSPPKPGERRETEGFEDWRFELSLPAESQSPKPSCSKAGRSKTAEKPHSKGKETALCPEGALKHLLPRPDIPHEPQRPVFTKSEAPRARLKRATRIAREITALGKDSGEWDSYY</sequence>
<evidence type="ECO:0000313" key="3">
    <source>
        <dbReference type="EMBL" id="KAK7445795.1"/>
    </source>
</evidence>
<protein>
    <recommendedName>
        <fullName evidence="2">ISXO2-like transposase domain-containing protein</fullName>
    </recommendedName>
</protein>
<organism evidence="3 4">
    <name type="scientific">Batillaria attramentaria</name>
    <dbReference type="NCBI Taxonomy" id="370345"/>
    <lineage>
        <taxon>Eukaryota</taxon>
        <taxon>Metazoa</taxon>
        <taxon>Spiralia</taxon>
        <taxon>Lophotrochozoa</taxon>
        <taxon>Mollusca</taxon>
        <taxon>Gastropoda</taxon>
        <taxon>Caenogastropoda</taxon>
        <taxon>Sorbeoconcha</taxon>
        <taxon>Cerithioidea</taxon>
        <taxon>Batillariidae</taxon>
        <taxon>Batillaria</taxon>
    </lineage>
</organism>
<comment type="caution">
    <text evidence="3">The sequence shown here is derived from an EMBL/GenBank/DDBJ whole genome shotgun (WGS) entry which is preliminary data.</text>
</comment>
<name>A0ABD0J0M1_9CAEN</name>
<evidence type="ECO:0000259" key="2">
    <source>
        <dbReference type="Pfam" id="PF12762"/>
    </source>
</evidence>
<gene>
    <name evidence="3" type="ORF">BaRGS_00040310</name>
</gene>
<evidence type="ECO:0000313" key="4">
    <source>
        <dbReference type="Proteomes" id="UP001519460"/>
    </source>
</evidence>
<dbReference type="PANTHER" id="PTHR47163">
    <property type="entry name" value="DDE_TNP_IS1595 DOMAIN-CONTAINING PROTEIN"/>
    <property type="match status" value="1"/>
</dbReference>
<feature type="region of interest" description="Disordered" evidence="1">
    <location>
        <begin position="236"/>
        <end position="271"/>
    </location>
</feature>
<dbReference type="InterPro" id="IPR053164">
    <property type="entry name" value="IS1016-like_transposase"/>
</dbReference>
<dbReference type="Proteomes" id="UP001519460">
    <property type="component" value="Unassembled WGS sequence"/>
</dbReference>
<reference evidence="3 4" key="1">
    <citation type="journal article" date="2023" name="Sci. Data">
        <title>Genome assembly of the Korean intertidal mud-creeper Batillaria attramentaria.</title>
        <authorList>
            <person name="Patra A.K."/>
            <person name="Ho P.T."/>
            <person name="Jun S."/>
            <person name="Lee S.J."/>
            <person name="Kim Y."/>
            <person name="Won Y.J."/>
        </authorList>
    </citation>
    <scope>NUCLEOTIDE SEQUENCE [LARGE SCALE GENOMIC DNA]</scope>
    <source>
        <strain evidence="3">Wonlab-2016</strain>
    </source>
</reference>
<feature type="compositionally biased region" description="Basic and acidic residues" evidence="1">
    <location>
        <begin position="252"/>
        <end position="263"/>
    </location>
</feature>
<proteinExistence type="predicted"/>
<dbReference type="EMBL" id="JACVVK020000789">
    <property type="protein sequence ID" value="KAK7445795.1"/>
    <property type="molecule type" value="Genomic_DNA"/>
</dbReference>
<evidence type="ECO:0000256" key="1">
    <source>
        <dbReference type="SAM" id="MobiDB-lite"/>
    </source>
</evidence>
<dbReference type="InterPro" id="IPR024445">
    <property type="entry name" value="Tnp_ISXO2-like"/>
</dbReference>
<keyword evidence="4" id="KW-1185">Reference proteome</keyword>
<accession>A0ABD0J0M1</accession>
<dbReference type="Pfam" id="PF12762">
    <property type="entry name" value="DDE_Tnp_IS1595"/>
    <property type="match status" value="1"/>
</dbReference>
<dbReference type="AlphaFoldDB" id="A0ABD0J0M1"/>
<feature type="non-terminal residue" evidence="3">
    <location>
        <position position="324"/>
    </location>
</feature>